<dbReference type="EMBL" id="JBHSAJ010000097">
    <property type="protein sequence ID" value="MFC3937763.1"/>
    <property type="molecule type" value="Genomic_DNA"/>
</dbReference>
<dbReference type="RefSeq" id="WP_055392817.1">
    <property type="nucleotide sequence ID" value="NZ_JAMXAX010000303.1"/>
</dbReference>
<dbReference type="PANTHER" id="PTHR33408">
    <property type="entry name" value="TRANSPOSASE"/>
    <property type="match status" value="1"/>
</dbReference>
<evidence type="ECO:0000313" key="4">
    <source>
        <dbReference type="Proteomes" id="UP001595693"/>
    </source>
</evidence>
<organism evidence="3 4">
    <name type="scientific">Acidovorax facilis</name>
    <dbReference type="NCBI Taxonomy" id="12917"/>
    <lineage>
        <taxon>Bacteria</taxon>
        <taxon>Pseudomonadati</taxon>
        <taxon>Pseudomonadota</taxon>
        <taxon>Betaproteobacteria</taxon>
        <taxon>Burkholderiales</taxon>
        <taxon>Comamonadaceae</taxon>
        <taxon>Acidovorax</taxon>
    </lineage>
</organism>
<keyword evidence="4" id="KW-1185">Reference proteome</keyword>
<protein>
    <submittedName>
        <fullName evidence="3">Transposase</fullName>
    </submittedName>
</protein>
<feature type="region of interest" description="Disordered" evidence="1">
    <location>
        <begin position="65"/>
        <end position="115"/>
    </location>
</feature>
<comment type="caution">
    <text evidence="3">The sequence shown here is derived from an EMBL/GenBank/DDBJ whole genome shotgun (WGS) entry which is preliminary data.</text>
</comment>
<sequence length="304" mass="33742">SKHKALSWEHANKIEAQLREEVQQLLKLAEDSDSRPVNDGLDVPAEIARREKRLGAIAQAKAKIEERARERHAVEQQEYEAKCAKRQGQRDEGKKPRGPDPQPPASGPKASDQVNLTDEESRIMPTSSGGFEQSYNAQAAVDTETMLVVVHNVSQAPNDKREITPILDKVQALPEGLGQVSTLLGDTGYFSAANVNACEAQGIEPMLSMKRESHHIPVLQRFAPDAPAPETDDPVVRMAHRLGTKEGRVLYGLRKQTVEPVFGIIKRVMGWSQMSMRGLDKARGEWSLVTMAWNIKRLHVLRAA</sequence>
<evidence type="ECO:0000313" key="3">
    <source>
        <dbReference type="EMBL" id="MFC3937763.1"/>
    </source>
</evidence>
<feature type="non-terminal residue" evidence="3">
    <location>
        <position position="1"/>
    </location>
</feature>
<evidence type="ECO:0000259" key="2">
    <source>
        <dbReference type="Pfam" id="PF01609"/>
    </source>
</evidence>
<accession>A0ABV8DH48</accession>
<name>A0ABV8DH48_9BURK</name>
<feature type="compositionally biased region" description="Basic and acidic residues" evidence="1">
    <location>
        <begin position="65"/>
        <end position="98"/>
    </location>
</feature>
<proteinExistence type="predicted"/>
<dbReference type="Pfam" id="PF01609">
    <property type="entry name" value="DDE_Tnp_1"/>
    <property type="match status" value="1"/>
</dbReference>
<dbReference type="InterPro" id="IPR002559">
    <property type="entry name" value="Transposase_11"/>
</dbReference>
<reference evidence="4" key="1">
    <citation type="journal article" date="2019" name="Int. J. Syst. Evol. Microbiol.">
        <title>The Global Catalogue of Microorganisms (GCM) 10K type strain sequencing project: providing services to taxonomists for standard genome sequencing and annotation.</title>
        <authorList>
            <consortium name="The Broad Institute Genomics Platform"/>
            <consortium name="The Broad Institute Genome Sequencing Center for Infectious Disease"/>
            <person name="Wu L."/>
            <person name="Ma J."/>
        </authorList>
    </citation>
    <scope>NUCLEOTIDE SEQUENCE [LARGE SCALE GENOMIC DNA]</scope>
    <source>
        <strain evidence="4">CCUG 2113</strain>
    </source>
</reference>
<evidence type="ECO:0000256" key="1">
    <source>
        <dbReference type="SAM" id="MobiDB-lite"/>
    </source>
</evidence>
<dbReference type="Proteomes" id="UP001595693">
    <property type="component" value="Unassembled WGS sequence"/>
</dbReference>
<feature type="domain" description="Transposase IS4-like" evidence="2">
    <location>
        <begin position="128"/>
        <end position="295"/>
    </location>
</feature>
<gene>
    <name evidence="3" type="ORF">ACFOW3_24345</name>
</gene>